<organism evidence="6 7">
    <name type="scientific">Sporomusa sphaeroides DSM 2875</name>
    <dbReference type="NCBI Taxonomy" id="1337886"/>
    <lineage>
        <taxon>Bacteria</taxon>
        <taxon>Bacillati</taxon>
        <taxon>Bacillota</taxon>
        <taxon>Negativicutes</taxon>
        <taxon>Selenomonadales</taxon>
        <taxon>Sporomusaceae</taxon>
        <taxon>Sporomusa</taxon>
    </lineage>
</organism>
<dbReference type="InterPro" id="IPR029044">
    <property type="entry name" value="Nucleotide-diphossugar_trans"/>
</dbReference>
<keyword evidence="3 6" id="KW-0328">Glycosyltransferase</keyword>
<dbReference type="CDD" id="cd04186">
    <property type="entry name" value="GT_2_like_c"/>
    <property type="match status" value="1"/>
</dbReference>
<sequence>MKTSIVILTHNQQEYLQRCIESIRNYTESGQYEIIVVDNNSDDGTVQWLKTQQEVTTIYNDQNVGLPAGYNQAIRLADGDTVLLLKQDAVVTQGWLCNLLACLYSHEKIGAVAPVTNIAPYYQAVWGGYNNMEEMQVYAKSHNQSAPGKWEERVKLAGYCMLIKKEVIDKVGLFDEAFTPGGMEDDDYSFRIRLAGYTLFLCKDTFIHNSGQVLSHADNRSKFAAKWGFDSIYSTYIRNEIVNLIDKPKDQPIKVLEVGCACGGTLLQIKNIYAKAELAGIEFNEQAAASAGLFADVIAADIEKATLPYPKGYFDYIIFADVLEHLVDPWQALKNVEPYLQAGGRILASIPNVMHVSVIQSLLQGQWRYVDAGILDKTHMRFFTLSEIDRMFTSTGYQLAGYHQTYIHESETDKHFIQALTALMGNPQLAAQYRTYQYIVTAAKANGGGALPAG</sequence>
<dbReference type="EC" id="2.4.1.-" evidence="6"/>
<comment type="caution">
    <text evidence="6">The sequence shown here is derived from an EMBL/GenBank/DDBJ whole genome shotgun (WGS) entry which is preliminary data.</text>
</comment>
<evidence type="ECO:0000256" key="2">
    <source>
        <dbReference type="ARBA" id="ARBA00006739"/>
    </source>
</evidence>
<evidence type="ECO:0000259" key="5">
    <source>
        <dbReference type="Pfam" id="PF00535"/>
    </source>
</evidence>
<reference evidence="6 7" key="1">
    <citation type="submission" date="2016-01" db="EMBL/GenBank/DDBJ databases">
        <authorList>
            <person name="Brown R."/>
        </authorList>
    </citation>
    <scope>NUCLEOTIDE SEQUENCE [LARGE SCALE GENOMIC DNA]</scope>
    <source>
        <strain evidence="6">Sporomusa sphaeroides DSM 2875</strain>
    </source>
</reference>
<keyword evidence="7" id="KW-1185">Reference proteome</keyword>
<dbReference type="Proteomes" id="UP000245702">
    <property type="component" value="Unassembled WGS sequence"/>
</dbReference>
<comment type="pathway">
    <text evidence="1">Cell wall biogenesis; cell wall polysaccharide biosynthesis.</text>
</comment>
<dbReference type="PANTHER" id="PTHR43179">
    <property type="entry name" value="RHAMNOSYLTRANSFERASE WBBL"/>
    <property type="match status" value="1"/>
</dbReference>
<dbReference type="GO" id="GO:0016757">
    <property type="term" value="F:glycosyltransferase activity"/>
    <property type="evidence" value="ECO:0007669"/>
    <property type="project" value="UniProtKB-KW"/>
</dbReference>
<dbReference type="SUPFAM" id="SSF53448">
    <property type="entry name" value="Nucleotide-diphospho-sugar transferases"/>
    <property type="match status" value="1"/>
</dbReference>
<evidence type="ECO:0000256" key="1">
    <source>
        <dbReference type="ARBA" id="ARBA00004776"/>
    </source>
</evidence>
<evidence type="ECO:0000256" key="3">
    <source>
        <dbReference type="ARBA" id="ARBA00022676"/>
    </source>
</evidence>
<evidence type="ECO:0000313" key="7">
    <source>
        <dbReference type="Proteomes" id="UP000245702"/>
    </source>
</evidence>
<dbReference type="Pfam" id="PF00535">
    <property type="entry name" value="Glycos_transf_2"/>
    <property type="match status" value="1"/>
</dbReference>
<keyword evidence="4 6" id="KW-0808">Transferase</keyword>
<dbReference type="PANTHER" id="PTHR43179:SF12">
    <property type="entry name" value="GALACTOFURANOSYLTRANSFERASE GLFT2"/>
    <property type="match status" value="1"/>
</dbReference>
<dbReference type="CDD" id="cd02440">
    <property type="entry name" value="AdoMet_MTases"/>
    <property type="match status" value="1"/>
</dbReference>
<protein>
    <submittedName>
        <fullName evidence="6">Beta-monoglucosyldiacylglycerol synthase</fullName>
        <ecNumber evidence="6">2.4.1.-</ecNumber>
    </submittedName>
</protein>
<gene>
    <name evidence="6" type="ORF">SSPH_03285</name>
</gene>
<dbReference type="Gene3D" id="3.40.50.150">
    <property type="entry name" value="Vaccinia Virus protein VP39"/>
    <property type="match status" value="1"/>
</dbReference>
<accession>A0ABP2C9L3</accession>
<dbReference type="Pfam" id="PF13489">
    <property type="entry name" value="Methyltransf_23"/>
    <property type="match status" value="1"/>
</dbReference>
<evidence type="ECO:0000256" key="4">
    <source>
        <dbReference type="ARBA" id="ARBA00022679"/>
    </source>
</evidence>
<dbReference type="EMBL" id="FCOW01000021">
    <property type="protein sequence ID" value="CVK20617.1"/>
    <property type="molecule type" value="Genomic_DNA"/>
</dbReference>
<comment type="similarity">
    <text evidence="2">Belongs to the glycosyltransferase 2 family.</text>
</comment>
<name>A0ABP2C9L3_9FIRM</name>
<dbReference type="SUPFAM" id="SSF53335">
    <property type="entry name" value="S-adenosyl-L-methionine-dependent methyltransferases"/>
    <property type="match status" value="1"/>
</dbReference>
<dbReference type="InterPro" id="IPR029063">
    <property type="entry name" value="SAM-dependent_MTases_sf"/>
</dbReference>
<dbReference type="RefSeq" id="WP_075758032.1">
    <property type="nucleotide sequence ID" value="NZ_CP146991.1"/>
</dbReference>
<dbReference type="Gene3D" id="3.90.550.10">
    <property type="entry name" value="Spore Coat Polysaccharide Biosynthesis Protein SpsA, Chain A"/>
    <property type="match status" value="1"/>
</dbReference>
<evidence type="ECO:0000313" key="6">
    <source>
        <dbReference type="EMBL" id="CVK20617.1"/>
    </source>
</evidence>
<proteinExistence type="inferred from homology"/>
<feature type="domain" description="Glycosyltransferase 2-like" evidence="5">
    <location>
        <begin position="4"/>
        <end position="131"/>
    </location>
</feature>
<dbReference type="InterPro" id="IPR001173">
    <property type="entry name" value="Glyco_trans_2-like"/>
</dbReference>